<dbReference type="InterPro" id="IPR001206">
    <property type="entry name" value="Diacylglycerol_kinase_cat_dom"/>
</dbReference>
<sequence>MRISLIYNRKAGGALAPKKLKALLRKFGHTLAHSVDKSDSWKDLAEDPGEMVVIAGGDGTVGAAAVKLAPLGVPLAILPTGTANNIAGAMGIQAASPEEHVASWEAASPRQVDIGVASGPWGVTSFIEGVGFGLLATCMAQLHAQDKRSDAKRDDTVFKLFRDRLALKALAPDYRPMALTGAVDGVGLQGAFLLVEALNIRSVGPGIDLVPDADPGDGLLDFAFVSAGDREALVDYLAQKAQGADPPSPAEIHRGRVLTLTAPRHDAHVDDRLWRAGAKPPAVHPDVEIKAQAQTVMMLAPPLSGPDLPDMARMAVPTLLPVSD</sequence>
<dbReference type="InterPro" id="IPR017438">
    <property type="entry name" value="ATP-NAD_kinase_N"/>
</dbReference>
<proteinExistence type="predicted"/>
<keyword evidence="3" id="KW-1185">Reference proteome</keyword>
<dbReference type="GO" id="GO:0016301">
    <property type="term" value="F:kinase activity"/>
    <property type="evidence" value="ECO:0007669"/>
    <property type="project" value="InterPro"/>
</dbReference>
<dbReference type="Proteomes" id="UP000321638">
    <property type="component" value="Unassembled WGS sequence"/>
</dbReference>
<accession>A0A5C8PRE7</accession>
<dbReference type="InterPro" id="IPR045540">
    <property type="entry name" value="YegS/DAGK_C"/>
</dbReference>
<comment type="caution">
    <text evidence="2">The sequence shown here is derived from an EMBL/GenBank/DDBJ whole genome shotgun (WGS) entry which is preliminary data.</text>
</comment>
<dbReference type="Gene3D" id="3.40.50.10330">
    <property type="entry name" value="Probable inorganic polyphosphate/atp-NAD kinase, domain 1"/>
    <property type="match status" value="1"/>
</dbReference>
<dbReference type="Gene3D" id="2.60.200.40">
    <property type="match status" value="1"/>
</dbReference>
<dbReference type="SMART" id="SM00046">
    <property type="entry name" value="DAGKc"/>
    <property type="match status" value="1"/>
</dbReference>
<reference evidence="2 3" key="1">
    <citation type="submission" date="2019-06" db="EMBL/GenBank/DDBJ databases">
        <title>New taxonomy in bacterial strain CC-CFT640, isolated from vineyard.</title>
        <authorList>
            <person name="Lin S.-Y."/>
            <person name="Tsai C.-F."/>
            <person name="Young C.-C."/>
        </authorList>
    </citation>
    <scope>NUCLEOTIDE SEQUENCE [LARGE SCALE GENOMIC DNA]</scope>
    <source>
        <strain evidence="2 3">CC-CFT640</strain>
    </source>
</reference>
<dbReference type="InterPro" id="IPR016064">
    <property type="entry name" value="NAD/diacylglycerol_kinase_sf"/>
</dbReference>
<dbReference type="RefSeq" id="WP_147846615.1">
    <property type="nucleotide sequence ID" value="NZ_VDUZ01000008.1"/>
</dbReference>
<dbReference type="Pfam" id="PF19279">
    <property type="entry name" value="YegS_C"/>
    <property type="match status" value="1"/>
</dbReference>
<name>A0A5C8PRE7_9HYPH</name>
<dbReference type="AlphaFoldDB" id="A0A5C8PRE7"/>
<dbReference type="Pfam" id="PF00781">
    <property type="entry name" value="DAGK_cat"/>
    <property type="match status" value="1"/>
</dbReference>
<gene>
    <name evidence="2" type="ORF">FHP25_09090</name>
</gene>
<organism evidence="2 3">
    <name type="scientific">Vineibacter terrae</name>
    <dbReference type="NCBI Taxonomy" id="2586908"/>
    <lineage>
        <taxon>Bacteria</taxon>
        <taxon>Pseudomonadati</taxon>
        <taxon>Pseudomonadota</taxon>
        <taxon>Alphaproteobacteria</taxon>
        <taxon>Hyphomicrobiales</taxon>
        <taxon>Vineibacter</taxon>
    </lineage>
</organism>
<protein>
    <recommendedName>
        <fullName evidence="1">DAGKc domain-containing protein</fullName>
    </recommendedName>
</protein>
<dbReference type="EMBL" id="VDUZ01000008">
    <property type="protein sequence ID" value="TXL77575.1"/>
    <property type="molecule type" value="Genomic_DNA"/>
</dbReference>
<evidence type="ECO:0000259" key="1">
    <source>
        <dbReference type="PROSITE" id="PS50146"/>
    </source>
</evidence>
<dbReference type="OrthoDB" id="142078at2"/>
<evidence type="ECO:0000313" key="2">
    <source>
        <dbReference type="EMBL" id="TXL77575.1"/>
    </source>
</evidence>
<feature type="domain" description="DAGKc" evidence="1">
    <location>
        <begin position="1"/>
        <end position="122"/>
    </location>
</feature>
<evidence type="ECO:0000313" key="3">
    <source>
        <dbReference type="Proteomes" id="UP000321638"/>
    </source>
</evidence>
<dbReference type="SUPFAM" id="SSF111331">
    <property type="entry name" value="NAD kinase/diacylglycerol kinase-like"/>
    <property type="match status" value="1"/>
</dbReference>
<dbReference type="PROSITE" id="PS50146">
    <property type="entry name" value="DAGK"/>
    <property type="match status" value="1"/>
</dbReference>